<organism evidence="1 2">
    <name type="scientific">Streptomyces phage Sycamore</name>
    <dbReference type="NCBI Taxonomy" id="2767589"/>
    <lineage>
        <taxon>Viruses</taxon>
        <taxon>Duplodnaviria</taxon>
        <taxon>Heunggongvirae</taxon>
        <taxon>Uroviricota</taxon>
        <taxon>Caudoviricetes</taxon>
        <taxon>Colingsworthviridae</taxon>
        <taxon>Sycamorevirus</taxon>
        <taxon>Sycamorevirus sycamore</taxon>
    </lineage>
</organism>
<sequence>MSAKVTTIQRGGSRFYVNPETHEKVPGVTSVVGMLPKPFLTFWAAKMTAEAAVDNLRAVESIAANDRDGAVDYLKGAHRRYTKLRAGIGSDAHDMFERLIRGEYIRRAHPDLEPYRVNFLEFLEKVQPELIRAEDVAWSDTHKYAGSFDALLSVKDEDGTKLTVLADWKTSKATYPDVALQMAAYGFADRLIDPEGNSEPMPQIDTAAVLHITPEQWAFKPVRFDDEVFSHFLTLRKTFDWDREVSKTVIGKPFANGGPKGYGALVTGTQRRAR</sequence>
<keyword evidence="1" id="KW-0347">Helicase</keyword>
<reference evidence="1" key="1">
    <citation type="submission" date="2020-07" db="EMBL/GenBank/DDBJ databases">
        <title>Complete genome sequence of Streptomyces phage Sycamore.</title>
        <authorList>
            <person name="Zhang X.-H."/>
            <person name="Rivera M."/>
            <person name="Marquez A."/>
            <person name="Clark J.D."/>
            <person name="Hernandez I."/>
            <person name="Liu M."/>
            <person name="Burrowes B.H."/>
        </authorList>
    </citation>
    <scope>NUCLEOTIDE SEQUENCE</scope>
</reference>
<keyword evidence="1" id="KW-0378">Hydrolase</keyword>
<dbReference type="EMBL" id="MT701593">
    <property type="protein sequence ID" value="QPB09565.1"/>
    <property type="molecule type" value="Genomic_DNA"/>
</dbReference>
<evidence type="ECO:0000313" key="2">
    <source>
        <dbReference type="Proteomes" id="UP000663175"/>
    </source>
</evidence>
<name>A0A873WNC2_9CAUD</name>
<keyword evidence="2" id="KW-1185">Reference proteome</keyword>
<keyword evidence="1" id="KW-0547">Nucleotide-binding</keyword>
<accession>A0A873WNC2</accession>
<evidence type="ECO:0000313" key="1">
    <source>
        <dbReference type="EMBL" id="QPB09565.1"/>
    </source>
</evidence>
<gene>
    <name evidence="1" type="ORF">CPT_Sycamore_025</name>
</gene>
<dbReference type="GO" id="GO:0004386">
    <property type="term" value="F:helicase activity"/>
    <property type="evidence" value="ECO:0007669"/>
    <property type="project" value="UniProtKB-KW"/>
</dbReference>
<protein>
    <submittedName>
        <fullName evidence="1">DNA helicase</fullName>
    </submittedName>
</protein>
<dbReference type="Proteomes" id="UP000663175">
    <property type="component" value="Segment"/>
</dbReference>
<keyword evidence="1" id="KW-0067">ATP-binding</keyword>
<proteinExistence type="predicted"/>